<evidence type="ECO:0000313" key="3">
    <source>
        <dbReference type="EMBL" id="WFD35608.1"/>
    </source>
</evidence>
<sequence length="346" mass="37666">MPLAAPQNAKGRATLRKAGRVPVFSQLECEFPLRLLSPYTAAKNATEAAAEYAANAQLAERGVGVLYVVSFGGGLVSGDAIALDIDVGEETRLIVLTQGSTKVYREKRGNDPAMAGVPRAAGPVSSQYMRYIVRPNATLILLADPVTCFARARYSQVQRVDLRSERSSLVLLDWFTSGRLAVEADSGRVPEFWHFYLYHSRNEVRVAGNVVVRDIQRLEQDLPEVLGQSATDLGKRCAPYTCYATLILYGPECAAMCASLTAEFGQIQQGQPLRGGSCDAPELLWSLSSLQAEPAAGGSQATVSRLPGVVVRVAARETDELKRWLYERLGHLRTLVGDDMYRISLG</sequence>
<dbReference type="GO" id="GO:0016151">
    <property type="term" value="F:nickel cation binding"/>
    <property type="evidence" value="ECO:0007669"/>
    <property type="project" value="InterPro"/>
</dbReference>
<gene>
    <name evidence="3" type="ORF">MCUN1_002466</name>
</gene>
<dbReference type="Proteomes" id="UP001219933">
    <property type="component" value="Chromosome 3"/>
</dbReference>
<dbReference type="Pfam" id="PF01774">
    <property type="entry name" value="UreD"/>
    <property type="match status" value="1"/>
</dbReference>
<reference evidence="3" key="1">
    <citation type="submission" date="2023-03" db="EMBL/GenBank/DDBJ databases">
        <title>Mating type loci evolution in Malassezia.</title>
        <authorList>
            <person name="Coelho M.A."/>
        </authorList>
    </citation>
    <scope>NUCLEOTIDE SEQUENCE</scope>
    <source>
        <strain evidence="3">CBS 11721</strain>
    </source>
</reference>
<dbReference type="HAMAP" id="MF_01384">
    <property type="entry name" value="UreD"/>
    <property type="match status" value="1"/>
</dbReference>
<evidence type="ECO:0008006" key="5">
    <source>
        <dbReference type="Google" id="ProtNLM"/>
    </source>
</evidence>
<protein>
    <recommendedName>
        <fullName evidence="5">Urease accessory protein UreD</fullName>
    </recommendedName>
</protein>
<dbReference type="PANTHER" id="PTHR33643">
    <property type="entry name" value="UREASE ACCESSORY PROTEIN D"/>
    <property type="match status" value="1"/>
</dbReference>
<evidence type="ECO:0000313" key="4">
    <source>
        <dbReference type="Proteomes" id="UP001219933"/>
    </source>
</evidence>
<dbReference type="EMBL" id="CP119879">
    <property type="protein sequence ID" value="WFD35608.1"/>
    <property type="molecule type" value="Genomic_DNA"/>
</dbReference>
<proteinExistence type="inferred from homology"/>
<dbReference type="InterPro" id="IPR002669">
    <property type="entry name" value="UreD"/>
</dbReference>
<dbReference type="AlphaFoldDB" id="A0AAF0J6V6"/>
<keyword evidence="2" id="KW-0143">Chaperone</keyword>
<evidence type="ECO:0000256" key="2">
    <source>
        <dbReference type="ARBA" id="ARBA00023186"/>
    </source>
</evidence>
<comment type="similarity">
    <text evidence="1">Belongs to the UreD family.</text>
</comment>
<evidence type="ECO:0000256" key="1">
    <source>
        <dbReference type="ARBA" id="ARBA00007177"/>
    </source>
</evidence>
<organism evidence="3 4">
    <name type="scientific">Malassezia cuniculi</name>
    <dbReference type="NCBI Taxonomy" id="948313"/>
    <lineage>
        <taxon>Eukaryota</taxon>
        <taxon>Fungi</taxon>
        <taxon>Dikarya</taxon>
        <taxon>Basidiomycota</taxon>
        <taxon>Ustilaginomycotina</taxon>
        <taxon>Malasseziomycetes</taxon>
        <taxon>Malasseziales</taxon>
        <taxon>Malasseziaceae</taxon>
        <taxon>Malassezia</taxon>
    </lineage>
</organism>
<name>A0AAF0J6V6_9BASI</name>
<accession>A0AAF0J6V6</accession>
<keyword evidence="4" id="KW-1185">Reference proteome</keyword>
<dbReference type="PANTHER" id="PTHR33643:SF1">
    <property type="entry name" value="UREASE ACCESSORY PROTEIN D"/>
    <property type="match status" value="1"/>
</dbReference>